<dbReference type="InterPro" id="IPR011335">
    <property type="entry name" value="Restrct_endonuc-II-like"/>
</dbReference>
<dbReference type="Gene3D" id="3.40.960.10">
    <property type="entry name" value="VSR Endonuclease"/>
    <property type="match status" value="1"/>
</dbReference>
<dbReference type="CDD" id="cd01038">
    <property type="entry name" value="Endonuclease_DUF559"/>
    <property type="match status" value="1"/>
</dbReference>
<organism evidence="2 3">
    <name type="scientific">Sphingobium fontiphilum</name>
    <dbReference type="NCBI Taxonomy" id="944425"/>
    <lineage>
        <taxon>Bacteria</taxon>
        <taxon>Pseudomonadati</taxon>
        <taxon>Pseudomonadota</taxon>
        <taxon>Alphaproteobacteria</taxon>
        <taxon>Sphingomonadales</taxon>
        <taxon>Sphingomonadaceae</taxon>
        <taxon>Sphingobium</taxon>
    </lineage>
</organism>
<dbReference type="SUPFAM" id="SSF52980">
    <property type="entry name" value="Restriction endonuclease-like"/>
    <property type="match status" value="1"/>
</dbReference>
<comment type="caution">
    <text evidence="2">The sequence shown here is derived from an EMBL/GenBank/DDBJ whole genome shotgun (WGS) entry which is preliminary data.</text>
</comment>
<keyword evidence="3" id="KW-1185">Reference proteome</keyword>
<gene>
    <name evidence="2" type="ORF">GGR44_002687</name>
</gene>
<accession>A0A7W6DLV2</accession>
<proteinExistence type="predicted"/>
<protein>
    <submittedName>
        <fullName evidence="2">Very-short-patch-repair endonuclease</fullName>
    </submittedName>
</protein>
<keyword evidence="2" id="KW-0540">Nuclease</keyword>
<evidence type="ECO:0000313" key="2">
    <source>
        <dbReference type="EMBL" id="MBB3983007.1"/>
    </source>
</evidence>
<dbReference type="PANTHER" id="PTHR38590">
    <property type="entry name" value="BLL0828 PROTEIN"/>
    <property type="match status" value="1"/>
</dbReference>
<evidence type="ECO:0000313" key="3">
    <source>
        <dbReference type="Proteomes" id="UP000552757"/>
    </source>
</evidence>
<keyword evidence="2" id="KW-0255">Endonuclease</keyword>
<dbReference type="AlphaFoldDB" id="A0A7W6DLV2"/>
<dbReference type="InterPro" id="IPR007569">
    <property type="entry name" value="DUF559"/>
</dbReference>
<keyword evidence="2" id="KW-0378">Hydrolase</keyword>
<evidence type="ECO:0000259" key="1">
    <source>
        <dbReference type="Pfam" id="PF04480"/>
    </source>
</evidence>
<dbReference type="RefSeq" id="WP_183956015.1">
    <property type="nucleotide sequence ID" value="NZ_JACIEB010000006.1"/>
</dbReference>
<dbReference type="InterPro" id="IPR047216">
    <property type="entry name" value="Endonuclease_DUF559_bact"/>
</dbReference>
<sequence>MARATTPRTVAKARTLRQNLSLPEALLWRLLKGQPQGIKFRRQHPVGPYILDFYVSSAKLGIEIDGETHDRGDRPHRDATRDHWLAEQNLRIIRISAADVLKDPTAVADGLIALAQAASADAEGYRGAGAETAKRP</sequence>
<dbReference type="Pfam" id="PF04480">
    <property type="entry name" value="DUF559"/>
    <property type="match status" value="1"/>
</dbReference>
<name>A0A7W6DLV2_9SPHN</name>
<dbReference type="PANTHER" id="PTHR38590:SF1">
    <property type="entry name" value="BLL0828 PROTEIN"/>
    <property type="match status" value="1"/>
</dbReference>
<feature type="domain" description="DUF559" evidence="1">
    <location>
        <begin position="10"/>
        <end position="111"/>
    </location>
</feature>
<reference evidence="2 3" key="1">
    <citation type="submission" date="2020-08" db="EMBL/GenBank/DDBJ databases">
        <title>Genomic Encyclopedia of Type Strains, Phase IV (KMG-IV): sequencing the most valuable type-strain genomes for metagenomic binning, comparative biology and taxonomic classification.</title>
        <authorList>
            <person name="Goeker M."/>
        </authorList>
    </citation>
    <scope>NUCLEOTIDE SEQUENCE [LARGE SCALE GENOMIC DNA]</scope>
    <source>
        <strain evidence="2 3">DSM 29348</strain>
    </source>
</reference>
<dbReference type="Proteomes" id="UP000552757">
    <property type="component" value="Unassembled WGS sequence"/>
</dbReference>
<dbReference type="GO" id="GO:0004519">
    <property type="term" value="F:endonuclease activity"/>
    <property type="evidence" value="ECO:0007669"/>
    <property type="project" value="UniProtKB-KW"/>
</dbReference>
<dbReference type="EMBL" id="JACIEB010000006">
    <property type="protein sequence ID" value="MBB3983007.1"/>
    <property type="molecule type" value="Genomic_DNA"/>
</dbReference>